<dbReference type="CDD" id="cd17748">
    <property type="entry name" value="BRCT_DNA_ligase_like"/>
    <property type="match status" value="1"/>
</dbReference>
<dbReference type="FunFam" id="2.40.50.140:FF:000012">
    <property type="entry name" value="DNA ligase"/>
    <property type="match status" value="1"/>
</dbReference>
<dbReference type="InterPro" id="IPR013840">
    <property type="entry name" value="DNAligase_N"/>
</dbReference>
<dbReference type="RefSeq" id="WP_091335813.1">
    <property type="nucleotide sequence ID" value="NZ_FNYC01000003.1"/>
</dbReference>
<dbReference type="InterPro" id="IPR004149">
    <property type="entry name" value="Znf_DNAligase_C4"/>
</dbReference>
<feature type="binding site" evidence="14">
    <location>
        <position position="444"/>
    </location>
    <ligand>
        <name>Zn(2+)</name>
        <dbReference type="ChEBI" id="CHEBI:29105"/>
    </ligand>
</feature>
<dbReference type="GO" id="GO:0003911">
    <property type="term" value="F:DNA ligase (NAD+) activity"/>
    <property type="evidence" value="ECO:0007669"/>
    <property type="project" value="UniProtKB-UniRule"/>
</dbReference>
<dbReference type="Gene3D" id="6.20.10.30">
    <property type="match status" value="1"/>
</dbReference>
<dbReference type="SUPFAM" id="SSF52113">
    <property type="entry name" value="BRCT domain"/>
    <property type="match status" value="1"/>
</dbReference>
<dbReference type="CDD" id="cd00114">
    <property type="entry name" value="LIGANc"/>
    <property type="match status" value="1"/>
</dbReference>
<dbReference type="Pfam" id="PF00533">
    <property type="entry name" value="BRCT"/>
    <property type="match status" value="1"/>
</dbReference>
<dbReference type="SUPFAM" id="SSF47781">
    <property type="entry name" value="RuvA domain 2-like"/>
    <property type="match status" value="2"/>
</dbReference>
<keyword evidence="14" id="KW-0464">Manganese</keyword>
<keyword evidence="4 14" id="KW-0436">Ligase</keyword>
<evidence type="ECO:0000256" key="4">
    <source>
        <dbReference type="ARBA" id="ARBA00022598"/>
    </source>
</evidence>
<dbReference type="InterPro" id="IPR041663">
    <property type="entry name" value="DisA/LigA_HHH"/>
</dbReference>
<dbReference type="InterPro" id="IPR001357">
    <property type="entry name" value="BRCT_dom"/>
</dbReference>
<evidence type="ECO:0000256" key="11">
    <source>
        <dbReference type="ARBA" id="ARBA00023204"/>
    </source>
</evidence>
<evidence type="ECO:0000256" key="6">
    <source>
        <dbReference type="ARBA" id="ARBA00022723"/>
    </source>
</evidence>
<dbReference type="GO" id="GO:0046872">
    <property type="term" value="F:metal ion binding"/>
    <property type="evidence" value="ECO:0007669"/>
    <property type="project" value="UniProtKB-KW"/>
</dbReference>
<dbReference type="Pfam" id="PF03120">
    <property type="entry name" value="OB_DNA_ligase"/>
    <property type="match status" value="1"/>
</dbReference>
<evidence type="ECO:0000313" key="16">
    <source>
        <dbReference type="EMBL" id="SEI93478.1"/>
    </source>
</evidence>
<keyword evidence="5 14" id="KW-0235">DNA replication</keyword>
<dbReference type="GO" id="GO:0006281">
    <property type="term" value="P:DNA repair"/>
    <property type="evidence" value="ECO:0007669"/>
    <property type="project" value="UniProtKB-KW"/>
</dbReference>
<accession>A0A1H6UMG2</accession>
<dbReference type="PROSITE" id="PS01055">
    <property type="entry name" value="DNA_LIGASE_N1"/>
    <property type="match status" value="1"/>
</dbReference>
<feature type="binding site" evidence="14">
    <location>
        <position position="326"/>
    </location>
    <ligand>
        <name>NAD(+)</name>
        <dbReference type="ChEBI" id="CHEBI:57540"/>
    </ligand>
</feature>
<dbReference type="HAMAP" id="MF_01588">
    <property type="entry name" value="DNA_ligase_A"/>
    <property type="match status" value="1"/>
</dbReference>
<dbReference type="PIRSF" id="PIRSF001604">
    <property type="entry name" value="LigA"/>
    <property type="match status" value="1"/>
</dbReference>
<dbReference type="Pfam" id="PF01653">
    <property type="entry name" value="DNA_ligase_aden"/>
    <property type="match status" value="1"/>
</dbReference>
<dbReference type="Pfam" id="PF12826">
    <property type="entry name" value="HHH_2"/>
    <property type="match status" value="1"/>
</dbReference>
<dbReference type="GO" id="GO:0006260">
    <property type="term" value="P:DNA replication"/>
    <property type="evidence" value="ECO:0007669"/>
    <property type="project" value="UniProtKB-KW"/>
</dbReference>
<comment type="catalytic activity">
    <reaction evidence="12 14">
        <text>NAD(+) + (deoxyribonucleotide)n-3'-hydroxyl + 5'-phospho-(deoxyribonucleotide)m = (deoxyribonucleotide)n+m + AMP + beta-nicotinamide D-nucleotide.</text>
        <dbReference type="EC" id="6.5.1.2"/>
    </reaction>
</comment>
<feature type="binding site" evidence="14">
    <location>
        <position position="420"/>
    </location>
    <ligand>
        <name>Zn(2+)</name>
        <dbReference type="ChEBI" id="CHEBI:29105"/>
    </ligand>
</feature>
<dbReference type="Gene3D" id="3.30.470.30">
    <property type="entry name" value="DNA ligase/mRNA capping enzyme"/>
    <property type="match status" value="1"/>
</dbReference>
<dbReference type="InterPro" id="IPR018239">
    <property type="entry name" value="DNA_ligase_AS"/>
</dbReference>
<dbReference type="Gene3D" id="1.10.287.610">
    <property type="entry name" value="Helix hairpin bin"/>
    <property type="match status" value="1"/>
</dbReference>
<dbReference type="SMART" id="SM00532">
    <property type="entry name" value="LIGANc"/>
    <property type="match status" value="1"/>
</dbReference>
<dbReference type="InterPro" id="IPR012340">
    <property type="entry name" value="NA-bd_OB-fold"/>
</dbReference>
<evidence type="ECO:0000256" key="14">
    <source>
        <dbReference type="HAMAP-Rule" id="MF_01588"/>
    </source>
</evidence>
<dbReference type="InterPro" id="IPR010994">
    <property type="entry name" value="RuvA_2-like"/>
</dbReference>
<dbReference type="SUPFAM" id="SSF56091">
    <property type="entry name" value="DNA ligase/mRNA capping enzyme, catalytic domain"/>
    <property type="match status" value="1"/>
</dbReference>
<keyword evidence="8 14" id="KW-0862">Zinc</keyword>
<keyword evidence="17" id="KW-1185">Reference proteome</keyword>
<dbReference type="SMART" id="SM00292">
    <property type="entry name" value="BRCT"/>
    <property type="match status" value="1"/>
</dbReference>
<dbReference type="FunFam" id="3.30.470.30:FF:000001">
    <property type="entry name" value="DNA ligase"/>
    <property type="match status" value="1"/>
</dbReference>
<dbReference type="Gene3D" id="1.10.150.20">
    <property type="entry name" value="5' to 3' exonuclease, C-terminal subdomain"/>
    <property type="match status" value="2"/>
</dbReference>
<feature type="binding site" evidence="14">
    <location>
        <position position="423"/>
    </location>
    <ligand>
        <name>Zn(2+)</name>
        <dbReference type="ChEBI" id="CHEBI:29105"/>
    </ligand>
</feature>
<proteinExistence type="inferred from homology"/>
<dbReference type="Gene3D" id="3.40.50.10190">
    <property type="entry name" value="BRCT domain"/>
    <property type="match status" value="1"/>
</dbReference>
<dbReference type="Proteomes" id="UP000199420">
    <property type="component" value="Unassembled WGS sequence"/>
</dbReference>
<dbReference type="GO" id="GO:0005829">
    <property type="term" value="C:cytosol"/>
    <property type="evidence" value="ECO:0007669"/>
    <property type="project" value="TreeGrafter"/>
</dbReference>
<dbReference type="PROSITE" id="PS50172">
    <property type="entry name" value="BRCT"/>
    <property type="match status" value="1"/>
</dbReference>
<dbReference type="EC" id="6.5.1.2" evidence="2 14"/>
<feature type="binding site" evidence="14">
    <location>
        <position position="125"/>
    </location>
    <ligand>
        <name>NAD(+)</name>
        <dbReference type="ChEBI" id="CHEBI:57540"/>
    </ligand>
</feature>
<keyword evidence="7 14" id="KW-0227">DNA damage</keyword>
<keyword evidence="9 14" id="KW-0460">Magnesium</keyword>
<dbReference type="Gene3D" id="2.40.50.140">
    <property type="entry name" value="Nucleic acid-binding proteins"/>
    <property type="match status" value="1"/>
</dbReference>
<feature type="binding site" evidence="14">
    <location>
        <begin position="36"/>
        <end position="40"/>
    </location>
    <ligand>
        <name>NAD(+)</name>
        <dbReference type="ChEBI" id="CHEBI:57540"/>
    </ligand>
</feature>
<dbReference type="NCBIfam" id="TIGR00575">
    <property type="entry name" value="dnlj"/>
    <property type="match status" value="1"/>
</dbReference>
<dbReference type="EMBL" id="FNYC01000003">
    <property type="protein sequence ID" value="SEI93478.1"/>
    <property type="molecule type" value="Genomic_DNA"/>
</dbReference>
<feature type="binding site" evidence="14">
    <location>
        <position position="185"/>
    </location>
    <ligand>
        <name>NAD(+)</name>
        <dbReference type="ChEBI" id="CHEBI:57540"/>
    </ligand>
</feature>
<feature type="binding site" evidence="14">
    <location>
        <begin position="85"/>
        <end position="86"/>
    </location>
    <ligand>
        <name>NAD(+)</name>
        <dbReference type="ChEBI" id="CHEBI:57540"/>
    </ligand>
</feature>
<feature type="binding site" evidence="14">
    <location>
        <position position="148"/>
    </location>
    <ligand>
        <name>NAD(+)</name>
        <dbReference type="ChEBI" id="CHEBI:57540"/>
    </ligand>
</feature>
<dbReference type="InterPro" id="IPR001679">
    <property type="entry name" value="DNA_ligase"/>
</dbReference>
<sequence>MNPTHASPHERAADLRERIEQANYRYHVLDDPDITDAEYDRLMRELESLEDAHPELAGPDSPTRRVGARAQGGFAEVRHALPMLSLGNAFEQDGENERECFREIVEFERRVEQTLDRRQPVFSVEPKLDGLAISLRYEQGVFVQGATRGDGETGEDVTANLRTVRAIPLRLRGTGWPDVLEVRGEVIMLRRDFETFNEYARTHGEKPLANPRNGAAGSLRQLDPAVTAKRRLSFFAYAVGVVEGGELPATHSQTLAKLRKWGFPVSPEADVARGFEGLIAYYKRIGAKRNELPYDIDGVVYKLDDYEGQREMGFVSRAPRWAIAHKFPAQEQSTQVEAIEIQIGRTGAATPVARLTPVQVGGVTVTNATLHNADQIARLDVRVGDTVIVRRAGDVIPEVVRVQAERRPHGTHPWTMPAHCPVCGSALMREEGEAAWRCSGGLVCAAQRKEALIHFASRRAMDIEGLGIRMVDALVELDMVRTPADIYALTVERLVAMKQAIDEREGTTPETVKAGKIATKWAENLVEGIDASRRTTLPRFLFALGIMHIGESTARTLATWLGSLDIVRGMPAAVLRVLPDIGEEVASSIAGFFAQEGNQRVVDALLAAGITFTDEAPPSPRLRERLDLAVLLDYANVRDLGPKRTRQLVEHFPTLDRLIDAGPARWITAGLPQAAAANLEAFLADEANATPLREAETAIGRLLAAMPQVEAGAAPLEGQTVVLTGTLPTLSRDEAKQRLEALGAKVAGSVSKKTTFVVAGEAAGSKLDKAQELGVPVWDEPQLLALLAEHGAAP</sequence>
<comment type="caution">
    <text evidence="14">Lacks conserved residue(s) required for the propagation of feature annotation.</text>
</comment>
<dbReference type="FunFam" id="1.10.287.610:FF:000002">
    <property type="entry name" value="DNA ligase"/>
    <property type="match status" value="1"/>
</dbReference>
<evidence type="ECO:0000256" key="12">
    <source>
        <dbReference type="ARBA" id="ARBA00034005"/>
    </source>
</evidence>
<dbReference type="SUPFAM" id="SSF50249">
    <property type="entry name" value="Nucleic acid-binding proteins"/>
    <property type="match status" value="1"/>
</dbReference>
<keyword evidence="6 14" id="KW-0479">Metal-binding</keyword>
<dbReference type="OrthoDB" id="9759736at2"/>
<evidence type="ECO:0000256" key="10">
    <source>
        <dbReference type="ARBA" id="ARBA00023027"/>
    </source>
</evidence>
<keyword evidence="10 14" id="KW-0520">NAD</keyword>
<dbReference type="InterPro" id="IPR004150">
    <property type="entry name" value="NAD_DNA_ligase_OB"/>
</dbReference>
<evidence type="ECO:0000256" key="1">
    <source>
        <dbReference type="ARBA" id="ARBA00004067"/>
    </source>
</evidence>
<keyword evidence="11 14" id="KW-0234">DNA repair</keyword>
<feature type="domain" description="BRCT" evidence="15">
    <location>
        <begin position="711"/>
        <end position="794"/>
    </location>
</feature>
<evidence type="ECO:0000259" key="15">
    <source>
        <dbReference type="PROSITE" id="PS50172"/>
    </source>
</evidence>
<dbReference type="InterPro" id="IPR036420">
    <property type="entry name" value="BRCT_dom_sf"/>
</dbReference>
<evidence type="ECO:0000256" key="2">
    <source>
        <dbReference type="ARBA" id="ARBA00012722"/>
    </source>
</evidence>
<evidence type="ECO:0000313" key="17">
    <source>
        <dbReference type="Proteomes" id="UP000199420"/>
    </source>
</evidence>
<dbReference type="PANTHER" id="PTHR23389:SF9">
    <property type="entry name" value="DNA LIGASE"/>
    <property type="match status" value="1"/>
</dbReference>
<dbReference type="FunFam" id="3.40.50.10190:FF:000054">
    <property type="entry name" value="DNA ligase"/>
    <property type="match status" value="1"/>
</dbReference>
<dbReference type="Pfam" id="PF03119">
    <property type="entry name" value="DNA_ligase_ZBD"/>
    <property type="match status" value="1"/>
</dbReference>
<evidence type="ECO:0000256" key="7">
    <source>
        <dbReference type="ARBA" id="ARBA00022763"/>
    </source>
</evidence>
<organism evidence="16 17">
    <name type="scientific">Frateuria terrea</name>
    <dbReference type="NCBI Taxonomy" id="529704"/>
    <lineage>
        <taxon>Bacteria</taxon>
        <taxon>Pseudomonadati</taxon>
        <taxon>Pseudomonadota</taxon>
        <taxon>Gammaproteobacteria</taxon>
        <taxon>Lysobacterales</taxon>
        <taxon>Rhodanobacteraceae</taxon>
        <taxon>Frateuria</taxon>
    </lineage>
</organism>
<dbReference type="InterPro" id="IPR013839">
    <property type="entry name" value="DNAligase_adenylation"/>
</dbReference>
<evidence type="ECO:0000256" key="9">
    <source>
        <dbReference type="ARBA" id="ARBA00022842"/>
    </source>
</evidence>
<comment type="function">
    <text evidence="1 14">DNA ligase that catalyzes the formation of phosphodiester linkages between 5'-phosphoryl and 3'-hydroxyl groups in double-stranded DNA using NAD as a coenzyme and as the energy source for the reaction. It is essential for DNA replication and repair of damaged DNA.</text>
</comment>
<reference evidence="16 17" key="1">
    <citation type="submission" date="2016-10" db="EMBL/GenBank/DDBJ databases">
        <authorList>
            <person name="de Groot N.N."/>
        </authorList>
    </citation>
    <scope>NUCLEOTIDE SEQUENCE [LARGE SCALE GENOMIC DNA]</scope>
    <source>
        <strain evidence="16 17">DSM 26515</strain>
    </source>
</reference>
<name>A0A1H6UMG2_9GAMM</name>
<dbReference type="STRING" id="529704.SAMN02927913_1641"/>
<dbReference type="NCBIfam" id="NF005932">
    <property type="entry name" value="PRK07956.1"/>
    <property type="match status" value="1"/>
</dbReference>
<dbReference type="PANTHER" id="PTHR23389">
    <property type="entry name" value="CHROMOSOME TRANSMISSION FIDELITY FACTOR 18"/>
    <property type="match status" value="1"/>
</dbReference>
<evidence type="ECO:0000256" key="3">
    <source>
        <dbReference type="ARBA" id="ARBA00013308"/>
    </source>
</evidence>
<evidence type="ECO:0000256" key="13">
    <source>
        <dbReference type="ARBA" id="ARBA00060881"/>
    </source>
</evidence>
<evidence type="ECO:0000256" key="5">
    <source>
        <dbReference type="ARBA" id="ARBA00022705"/>
    </source>
</evidence>
<comment type="similarity">
    <text evidence="13 14">Belongs to the NAD-dependent DNA ligase family. LigA subfamily.</text>
</comment>
<protein>
    <recommendedName>
        <fullName evidence="3 14">DNA ligase</fullName>
        <ecNumber evidence="2 14">6.5.1.2</ecNumber>
    </recommendedName>
    <alternativeName>
        <fullName evidence="14">Polydeoxyribonucleotide synthase [NAD(+)]</fullName>
    </alternativeName>
</protein>
<evidence type="ECO:0000256" key="8">
    <source>
        <dbReference type="ARBA" id="ARBA00022833"/>
    </source>
</evidence>
<comment type="cofactor">
    <cofactor evidence="14">
        <name>Mg(2+)</name>
        <dbReference type="ChEBI" id="CHEBI:18420"/>
    </cofactor>
    <cofactor evidence="14">
        <name>Mn(2+)</name>
        <dbReference type="ChEBI" id="CHEBI:29035"/>
    </cofactor>
</comment>
<gene>
    <name evidence="14" type="primary">ligA</name>
    <name evidence="16" type="ORF">SAMN04487997_2086</name>
</gene>
<feature type="active site" description="N6-AMP-lysine intermediate" evidence="14">
    <location>
        <position position="127"/>
    </location>
</feature>
<dbReference type="AlphaFoldDB" id="A0A1H6UMG2"/>
<feature type="binding site" evidence="14">
    <location>
        <position position="302"/>
    </location>
    <ligand>
        <name>NAD(+)</name>
        <dbReference type="ChEBI" id="CHEBI:57540"/>
    </ligand>
</feature>